<keyword evidence="4 6" id="KW-1133">Transmembrane helix</keyword>
<organism evidence="7 8">
    <name type="scientific">Cryobacterium lactosi</name>
    <dbReference type="NCBI Taxonomy" id="1259202"/>
    <lineage>
        <taxon>Bacteria</taxon>
        <taxon>Bacillati</taxon>
        <taxon>Actinomycetota</taxon>
        <taxon>Actinomycetes</taxon>
        <taxon>Micrococcales</taxon>
        <taxon>Microbacteriaceae</taxon>
        <taxon>Cryobacterium</taxon>
    </lineage>
</organism>
<dbReference type="GO" id="GO:0006865">
    <property type="term" value="P:amino acid transport"/>
    <property type="evidence" value="ECO:0007669"/>
    <property type="project" value="InterPro"/>
</dbReference>
<evidence type="ECO:0000313" key="8">
    <source>
        <dbReference type="Proteomes" id="UP000298468"/>
    </source>
</evidence>
<evidence type="ECO:0000256" key="2">
    <source>
        <dbReference type="ARBA" id="ARBA00022475"/>
    </source>
</evidence>
<name>A0A4V3IY08_9MICO</name>
<feature type="transmembrane region" description="Helical" evidence="6">
    <location>
        <begin position="43"/>
        <end position="68"/>
    </location>
</feature>
<dbReference type="AlphaFoldDB" id="A0A4V3IY08"/>
<keyword evidence="2" id="KW-1003">Cell membrane</keyword>
<gene>
    <name evidence="7" type="ORF">E3T61_01320</name>
</gene>
<feature type="transmembrane region" description="Helical" evidence="6">
    <location>
        <begin position="152"/>
        <end position="175"/>
    </location>
</feature>
<reference evidence="7 8" key="1">
    <citation type="submission" date="2019-03" db="EMBL/GenBank/DDBJ databases">
        <title>Genomics of glacier-inhabiting Cryobacterium strains.</title>
        <authorList>
            <person name="Liu Q."/>
            <person name="Xin Y.-H."/>
        </authorList>
    </citation>
    <scope>NUCLEOTIDE SEQUENCE [LARGE SCALE GENOMIC DNA]</scope>
    <source>
        <strain evidence="7 8">Sr59</strain>
    </source>
</reference>
<dbReference type="Pfam" id="PF01810">
    <property type="entry name" value="LysE"/>
    <property type="match status" value="1"/>
</dbReference>
<evidence type="ECO:0008006" key="9">
    <source>
        <dbReference type="Google" id="ProtNLM"/>
    </source>
</evidence>
<evidence type="ECO:0000256" key="4">
    <source>
        <dbReference type="ARBA" id="ARBA00022989"/>
    </source>
</evidence>
<dbReference type="Proteomes" id="UP000298468">
    <property type="component" value="Unassembled WGS sequence"/>
</dbReference>
<feature type="transmembrane region" description="Helical" evidence="6">
    <location>
        <begin position="116"/>
        <end position="140"/>
    </location>
</feature>
<comment type="subcellular location">
    <subcellularLocation>
        <location evidence="1">Cell membrane</location>
        <topology evidence="1">Multi-pass membrane protein</topology>
    </subcellularLocation>
</comment>
<feature type="transmembrane region" description="Helical" evidence="6">
    <location>
        <begin position="6"/>
        <end position="31"/>
    </location>
</feature>
<feature type="transmembrane region" description="Helical" evidence="6">
    <location>
        <begin position="187"/>
        <end position="211"/>
    </location>
</feature>
<comment type="caution">
    <text evidence="7">The sequence shown here is derived from an EMBL/GenBank/DDBJ whole genome shotgun (WGS) entry which is preliminary data.</text>
</comment>
<evidence type="ECO:0000256" key="1">
    <source>
        <dbReference type="ARBA" id="ARBA00004651"/>
    </source>
</evidence>
<evidence type="ECO:0000256" key="5">
    <source>
        <dbReference type="ARBA" id="ARBA00023136"/>
    </source>
</evidence>
<protein>
    <recommendedName>
        <fullName evidence="9">Lysine transporter LysE</fullName>
    </recommendedName>
</protein>
<dbReference type="InterPro" id="IPR001123">
    <property type="entry name" value="LeuE-type"/>
</dbReference>
<accession>A0A4V3IY08</accession>
<keyword evidence="5 6" id="KW-0472">Membrane</keyword>
<keyword evidence="3 6" id="KW-0812">Transmembrane</keyword>
<dbReference type="OrthoDB" id="4774807at2"/>
<dbReference type="RefSeq" id="WP_134639131.1">
    <property type="nucleotide sequence ID" value="NZ_SOHM01000003.1"/>
</dbReference>
<dbReference type="GO" id="GO:0005886">
    <property type="term" value="C:plasma membrane"/>
    <property type="evidence" value="ECO:0007669"/>
    <property type="project" value="UniProtKB-SubCell"/>
</dbReference>
<sequence>MEITWGPLFVGGLLAGWGVAVPLGAIGLLVVREAMTGGFRAGASAALAVAMVDGLYCAAAVLLGAAVAPVIASWGAAPALCAGLVLVALGVRGLMRRTAPAAPSDRVRRPPASGRVFATFAGLTLVNPATLLYFAALTAALPPSLGLETAPLVFVAGAVAASISWQLVLVALGTVGGGRIGVRGEAILSACGYGLVVVLGAAAVIAALRALV</sequence>
<dbReference type="EMBL" id="SOHM01000003">
    <property type="protein sequence ID" value="TFD94805.1"/>
    <property type="molecule type" value="Genomic_DNA"/>
</dbReference>
<evidence type="ECO:0000256" key="3">
    <source>
        <dbReference type="ARBA" id="ARBA00022692"/>
    </source>
</evidence>
<feature type="transmembrane region" description="Helical" evidence="6">
    <location>
        <begin position="74"/>
        <end position="95"/>
    </location>
</feature>
<evidence type="ECO:0000256" key="6">
    <source>
        <dbReference type="SAM" id="Phobius"/>
    </source>
</evidence>
<evidence type="ECO:0000313" key="7">
    <source>
        <dbReference type="EMBL" id="TFD94805.1"/>
    </source>
</evidence>
<proteinExistence type="predicted"/>
<keyword evidence="8" id="KW-1185">Reference proteome</keyword>